<gene>
    <name evidence="1" type="ORF">B6N60_04158</name>
</gene>
<evidence type="ECO:0000313" key="1">
    <source>
        <dbReference type="EMBL" id="QXE25443.1"/>
    </source>
</evidence>
<name>A0A975TAX5_9NOST</name>
<evidence type="ECO:0000313" key="2">
    <source>
        <dbReference type="Proteomes" id="UP000683511"/>
    </source>
</evidence>
<dbReference type="EMBL" id="CP021056">
    <property type="protein sequence ID" value="QXE25443.1"/>
    <property type="molecule type" value="Genomic_DNA"/>
</dbReference>
<dbReference type="Proteomes" id="UP000683511">
    <property type="component" value="Chromosome"/>
</dbReference>
<sequence>MFTELSVSEQEVIAGGLSQTINASNFLSSFEGFSSTTNSNAHGTSTQTTGVRDQRFSSGVSAVTFGAILGIPILPFPTFA</sequence>
<evidence type="ECO:0008006" key="3">
    <source>
        <dbReference type="Google" id="ProtNLM"/>
    </source>
</evidence>
<proteinExistence type="predicted"/>
<accession>A0A975TAX5</accession>
<keyword evidence="2" id="KW-1185">Reference proteome</keyword>
<organism evidence="1 2">
    <name type="scientific">Richelia sinica FACHB-800</name>
    <dbReference type="NCBI Taxonomy" id="1357546"/>
    <lineage>
        <taxon>Bacteria</taxon>
        <taxon>Bacillati</taxon>
        <taxon>Cyanobacteriota</taxon>
        <taxon>Cyanophyceae</taxon>
        <taxon>Nostocales</taxon>
        <taxon>Nostocaceae</taxon>
        <taxon>Richelia</taxon>
    </lineage>
</organism>
<dbReference type="AlphaFoldDB" id="A0A975TAX5"/>
<protein>
    <recommendedName>
        <fullName evidence="3">Bacteriocin</fullName>
    </recommendedName>
</protein>
<dbReference type="KEGG" id="rsin:B6N60_04158"/>
<reference evidence="1" key="1">
    <citation type="submission" date="2017-04" db="EMBL/GenBank/DDBJ databases">
        <title>Genome deletions in a multicellular cyanobacterial endosymbiont for morphological adaptation in marine diatoms.</title>
        <authorList>
            <person name="Wang Y."/>
            <person name="Gao H."/>
            <person name="Li R."/>
            <person name="Xu X."/>
        </authorList>
    </citation>
    <scope>NUCLEOTIDE SEQUENCE</scope>
    <source>
        <strain evidence="1">FACHB 800</strain>
    </source>
</reference>
<dbReference type="InterPro" id="IPR049891">
    <property type="entry name" value="CTB"/>
</dbReference>
<dbReference type="NCBIfam" id="NF038167">
    <property type="entry name" value="cyan_ocin_like"/>
    <property type="match status" value="1"/>
</dbReference>